<dbReference type="AlphaFoldDB" id="A0A1B9GFL9"/>
<name>A0A1B9GFL9_9TREE</name>
<organism evidence="1">
    <name type="scientific">Kwoniella bestiolae CBS 10118</name>
    <dbReference type="NCBI Taxonomy" id="1296100"/>
    <lineage>
        <taxon>Eukaryota</taxon>
        <taxon>Fungi</taxon>
        <taxon>Dikarya</taxon>
        <taxon>Basidiomycota</taxon>
        <taxon>Agaricomycotina</taxon>
        <taxon>Tremellomycetes</taxon>
        <taxon>Tremellales</taxon>
        <taxon>Cryptococcaceae</taxon>
        <taxon>Kwoniella</taxon>
    </lineage>
</organism>
<sequence>MLLADEVIYHPADTGNSTRLCSLVRAEEPPILETTVHDVGGDISLEMPATAVDRHGNSENNVVRASIPGWFIPDDYDKVTFTQLILKSSCGPFEDLTPWDQELRTRFPFTCGTDDVALANLSKDIAGRIYNVYDFLIRRRISPRPSLSSDEEW</sequence>
<dbReference type="EMBL" id="KI894018">
    <property type="protein sequence ID" value="OCF29843.1"/>
    <property type="molecule type" value="Genomic_DNA"/>
</dbReference>
<dbReference type="EMBL" id="CP144541">
    <property type="protein sequence ID" value="WVW80676.1"/>
    <property type="molecule type" value="Genomic_DNA"/>
</dbReference>
<dbReference type="KEGG" id="kbi:30205755"/>
<evidence type="ECO:0000313" key="3">
    <source>
        <dbReference type="Proteomes" id="UP000092730"/>
    </source>
</evidence>
<reference evidence="2" key="2">
    <citation type="submission" date="2013-07" db="EMBL/GenBank/DDBJ databases">
        <authorList>
            <consortium name="The Broad Institute Genome Sequencing Platform"/>
            <person name="Cuomo C."/>
            <person name="Litvintseva A."/>
            <person name="Chen Y."/>
            <person name="Heitman J."/>
            <person name="Sun S."/>
            <person name="Springer D."/>
            <person name="Dromer F."/>
            <person name="Young S.K."/>
            <person name="Zeng Q."/>
            <person name="Gargeya S."/>
            <person name="Fitzgerald M."/>
            <person name="Abouelleil A."/>
            <person name="Alvarado L."/>
            <person name="Berlin A.M."/>
            <person name="Chapman S.B."/>
            <person name="Dewar J."/>
            <person name="Goldberg J."/>
            <person name="Griggs A."/>
            <person name="Gujja S."/>
            <person name="Hansen M."/>
            <person name="Howarth C."/>
            <person name="Imamovic A."/>
            <person name="Larimer J."/>
            <person name="McCowan C."/>
            <person name="Murphy C."/>
            <person name="Pearson M."/>
            <person name="Priest M."/>
            <person name="Roberts A."/>
            <person name="Saif S."/>
            <person name="Shea T."/>
            <person name="Sykes S."/>
            <person name="Wortman J."/>
            <person name="Nusbaum C."/>
            <person name="Birren B."/>
        </authorList>
    </citation>
    <scope>NUCLEOTIDE SEQUENCE</scope>
    <source>
        <strain evidence="2">CBS 10118</strain>
    </source>
</reference>
<proteinExistence type="predicted"/>
<keyword evidence="3" id="KW-1185">Reference proteome</keyword>
<dbReference type="GeneID" id="30205755"/>
<dbReference type="Proteomes" id="UP000092730">
    <property type="component" value="Chromosome 1"/>
</dbReference>
<reference evidence="2" key="4">
    <citation type="submission" date="2024-02" db="EMBL/GenBank/DDBJ databases">
        <title>Comparative genomics of Cryptococcus and Kwoniella reveals pathogenesis evolution and contrasting modes of karyotype evolution via chromosome fusion or intercentromeric recombination.</title>
        <authorList>
            <person name="Coelho M.A."/>
            <person name="David-Palma M."/>
            <person name="Shea T."/>
            <person name="Bowers K."/>
            <person name="McGinley-Smith S."/>
            <person name="Mohammad A.W."/>
            <person name="Gnirke A."/>
            <person name="Yurkov A.M."/>
            <person name="Nowrousian M."/>
            <person name="Sun S."/>
            <person name="Cuomo C.A."/>
            <person name="Heitman J."/>
        </authorList>
    </citation>
    <scope>NUCLEOTIDE SEQUENCE</scope>
    <source>
        <strain evidence="2">CBS 10118</strain>
    </source>
</reference>
<reference evidence="1" key="1">
    <citation type="submission" date="2013-07" db="EMBL/GenBank/DDBJ databases">
        <title>The Genome Sequence of Cryptococcus bestiolae CBS10118.</title>
        <authorList>
            <consortium name="The Broad Institute Genome Sequencing Platform"/>
            <person name="Cuomo C."/>
            <person name="Litvintseva A."/>
            <person name="Chen Y."/>
            <person name="Heitman J."/>
            <person name="Sun S."/>
            <person name="Springer D."/>
            <person name="Dromer F."/>
            <person name="Young S.K."/>
            <person name="Zeng Q."/>
            <person name="Gargeya S."/>
            <person name="Fitzgerald M."/>
            <person name="Abouelleil A."/>
            <person name="Alvarado L."/>
            <person name="Berlin A.M."/>
            <person name="Chapman S.B."/>
            <person name="Dewar J."/>
            <person name="Goldberg J."/>
            <person name="Griggs A."/>
            <person name="Gujja S."/>
            <person name="Hansen M."/>
            <person name="Howarth C."/>
            <person name="Imamovic A."/>
            <person name="Larimer J."/>
            <person name="McCowan C."/>
            <person name="Murphy C."/>
            <person name="Pearson M."/>
            <person name="Priest M."/>
            <person name="Roberts A."/>
            <person name="Saif S."/>
            <person name="Shea T."/>
            <person name="Sykes S."/>
            <person name="Wortman J."/>
            <person name="Nusbaum C."/>
            <person name="Birren B."/>
        </authorList>
    </citation>
    <scope>NUCLEOTIDE SEQUENCE [LARGE SCALE GENOMIC DNA]</scope>
    <source>
        <strain evidence="1">CBS 10118</strain>
    </source>
</reference>
<gene>
    <name evidence="1" type="ORF">I302_01356</name>
    <name evidence="2" type="ORF">I302_102662</name>
</gene>
<protein>
    <submittedName>
        <fullName evidence="1">Uncharacterized protein</fullName>
    </submittedName>
</protein>
<dbReference type="RefSeq" id="XP_019050913.1">
    <property type="nucleotide sequence ID" value="XM_019188035.1"/>
</dbReference>
<reference evidence="1" key="3">
    <citation type="submission" date="2014-01" db="EMBL/GenBank/DDBJ databases">
        <title>Evolution of pathogenesis and genome organization in the Tremellales.</title>
        <authorList>
            <person name="Cuomo C."/>
            <person name="Litvintseva A."/>
            <person name="Heitman J."/>
            <person name="Chen Y."/>
            <person name="Sun S."/>
            <person name="Springer D."/>
            <person name="Dromer F."/>
            <person name="Young S."/>
            <person name="Zeng Q."/>
            <person name="Chapman S."/>
            <person name="Gujja S."/>
            <person name="Saif S."/>
            <person name="Birren B."/>
        </authorList>
    </citation>
    <scope>NUCLEOTIDE SEQUENCE</scope>
    <source>
        <strain evidence="1">CBS 10118</strain>
    </source>
</reference>
<evidence type="ECO:0000313" key="1">
    <source>
        <dbReference type="EMBL" id="OCF29843.1"/>
    </source>
</evidence>
<dbReference type="VEuPathDB" id="FungiDB:I302_01356"/>
<evidence type="ECO:0000313" key="2">
    <source>
        <dbReference type="EMBL" id="WVW80676.1"/>
    </source>
</evidence>
<accession>A0A1B9GFL9</accession>